<dbReference type="PANTHER" id="PTHR43667:SF2">
    <property type="entry name" value="FATTY ACID C-METHYL TRANSFERASE"/>
    <property type="match status" value="1"/>
</dbReference>
<dbReference type="PANTHER" id="PTHR43667">
    <property type="entry name" value="CYCLOPROPANE-FATTY-ACYL-PHOSPHOLIPID SYNTHASE"/>
    <property type="match status" value="1"/>
</dbReference>
<evidence type="ECO:0000256" key="5">
    <source>
        <dbReference type="ARBA" id="ARBA00023098"/>
    </source>
</evidence>
<dbReference type="Pfam" id="PF02353">
    <property type="entry name" value="CMAS"/>
    <property type="match status" value="1"/>
</dbReference>
<dbReference type="GO" id="GO:0032259">
    <property type="term" value="P:methylation"/>
    <property type="evidence" value="ECO:0007669"/>
    <property type="project" value="UniProtKB-KW"/>
</dbReference>
<dbReference type="InterPro" id="IPR029063">
    <property type="entry name" value="SAM-dependent_MTases_sf"/>
</dbReference>
<protein>
    <submittedName>
        <fullName evidence="6">Class I SAM-dependent methyltransferase</fullName>
    </submittedName>
</protein>
<dbReference type="Gene3D" id="3.40.50.150">
    <property type="entry name" value="Vaccinia Virus protein VP39"/>
    <property type="match status" value="1"/>
</dbReference>
<dbReference type="InterPro" id="IPR050723">
    <property type="entry name" value="CFA/CMAS"/>
</dbReference>
<evidence type="ECO:0000256" key="4">
    <source>
        <dbReference type="ARBA" id="ARBA00022691"/>
    </source>
</evidence>
<accession>A0ABR7SXJ8</accession>
<dbReference type="InterPro" id="IPR003333">
    <property type="entry name" value="CMAS"/>
</dbReference>
<dbReference type="Proteomes" id="UP000642284">
    <property type="component" value="Unassembled WGS sequence"/>
</dbReference>
<keyword evidence="3" id="KW-0808">Transferase</keyword>
<keyword evidence="2 6" id="KW-0489">Methyltransferase</keyword>
<proteinExistence type="inferred from homology"/>
<dbReference type="EMBL" id="JACTVJ010000036">
    <property type="protein sequence ID" value="MBC9719261.1"/>
    <property type="molecule type" value="Genomic_DNA"/>
</dbReference>
<comment type="similarity">
    <text evidence="1">Belongs to the CFA/CMAS family.</text>
</comment>
<dbReference type="PIRSF" id="PIRSF003085">
    <property type="entry name" value="CMAS"/>
    <property type="match status" value="1"/>
</dbReference>
<evidence type="ECO:0000313" key="6">
    <source>
        <dbReference type="EMBL" id="MBC9719261.1"/>
    </source>
</evidence>
<sequence length="444" mass="49224">MTTYAFEPPALDRERWPDVAAVPQCSSARRAVAAALVGRALDRLPLRVVLAGSGRSGAGEQLDRAGRSGRQRQLGRGGPLLIVRDTDAFMRRIAVGGLIGFGESYMAQEWETEDLVGVLTVLAKHAATLVPAPLQRLRGLWAPRQPEAQRNTLVGARANIHRHYDLSNDLFGRFLDETLSYSSALFDDHPATWDELPTAQHRKIDRLLDLCGVGPGVKILEIGTGWGELAIRAAARGAVVHSVTLSAEQQSLARERVRAAGYDDRVHIELCDYRQVTGRYDAIVSVEMIEAVGAEYWPVYFRTLEARLTPRGRVALQAITMPHERMLASAGTHTWIQKYIFPGGLIPSVQAIEETVAAHTSLRVASCEGYGSHYAETLRLWRQRFTQQAAHVDTLGFDSTFRRMWTFYLAYSEAGFRSRYLDLHQFLLTAPPKAALSAQIGVPR</sequence>
<comment type="caution">
    <text evidence="6">The sequence shown here is derived from an EMBL/GenBank/DDBJ whole genome shotgun (WGS) entry which is preliminary data.</text>
</comment>
<evidence type="ECO:0000256" key="1">
    <source>
        <dbReference type="ARBA" id="ARBA00010815"/>
    </source>
</evidence>
<dbReference type="SUPFAM" id="SSF53335">
    <property type="entry name" value="S-adenosyl-L-methionine-dependent methyltransferases"/>
    <property type="match status" value="1"/>
</dbReference>
<dbReference type="GO" id="GO:0008168">
    <property type="term" value="F:methyltransferase activity"/>
    <property type="evidence" value="ECO:0007669"/>
    <property type="project" value="UniProtKB-KW"/>
</dbReference>
<name>A0ABR7SXJ8_9ACTN</name>
<gene>
    <name evidence="6" type="ORF">H9Y04_42790</name>
</gene>
<keyword evidence="4" id="KW-0949">S-adenosyl-L-methionine</keyword>
<reference evidence="6 7" key="1">
    <citation type="submission" date="2020-08" db="EMBL/GenBank/DDBJ databases">
        <title>Genemic of Streptomyces polyaspartic.</title>
        <authorList>
            <person name="Liu W."/>
        </authorList>
    </citation>
    <scope>NUCLEOTIDE SEQUENCE [LARGE SCALE GENOMIC DNA]</scope>
    <source>
        <strain evidence="6 7">TRM66268-LWL</strain>
    </source>
</reference>
<keyword evidence="7" id="KW-1185">Reference proteome</keyword>
<evidence type="ECO:0000313" key="7">
    <source>
        <dbReference type="Proteomes" id="UP000642284"/>
    </source>
</evidence>
<keyword evidence="5" id="KW-0443">Lipid metabolism</keyword>
<evidence type="ECO:0000256" key="3">
    <source>
        <dbReference type="ARBA" id="ARBA00022679"/>
    </source>
</evidence>
<organism evidence="6 7">
    <name type="scientific">Streptomyces polyasparticus</name>
    <dbReference type="NCBI Taxonomy" id="2767826"/>
    <lineage>
        <taxon>Bacteria</taxon>
        <taxon>Bacillati</taxon>
        <taxon>Actinomycetota</taxon>
        <taxon>Actinomycetes</taxon>
        <taxon>Kitasatosporales</taxon>
        <taxon>Streptomycetaceae</taxon>
        <taxon>Streptomyces</taxon>
    </lineage>
</organism>
<dbReference type="CDD" id="cd02440">
    <property type="entry name" value="AdoMet_MTases"/>
    <property type="match status" value="1"/>
</dbReference>
<evidence type="ECO:0000256" key="2">
    <source>
        <dbReference type="ARBA" id="ARBA00022603"/>
    </source>
</evidence>